<dbReference type="PIRSF" id="PIRSF039090">
    <property type="entry name" value="Flis"/>
    <property type="match status" value="1"/>
</dbReference>
<dbReference type="KEGG" id="xpo:XPG1_2038"/>
<dbReference type="RefSeq" id="WP_045958802.1">
    <property type="nucleotide sequence ID" value="NZ_FO704551.1"/>
</dbReference>
<proteinExistence type="inferred from homology"/>
<evidence type="ECO:0000313" key="7">
    <source>
        <dbReference type="EMBL" id="CDG21693.1"/>
    </source>
</evidence>
<dbReference type="PANTHER" id="PTHR34773">
    <property type="entry name" value="FLAGELLAR SECRETION CHAPERONE FLIS"/>
    <property type="match status" value="1"/>
</dbReference>
<keyword evidence="7" id="KW-0966">Cell projection</keyword>
<organism evidence="7 8">
    <name type="scientific">Xenorhabdus poinarii G6</name>
    <dbReference type="NCBI Taxonomy" id="1354304"/>
    <lineage>
        <taxon>Bacteria</taxon>
        <taxon>Pseudomonadati</taxon>
        <taxon>Pseudomonadota</taxon>
        <taxon>Gammaproteobacteria</taxon>
        <taxon>Enterobacterales</taxon>
        <taxon>Morganellaceae</taxon>
        <taxon>Xenorhabdus</taxon>
    </lineage>
</organism>
<dbReference type="AlphaFoldDB" id="A0A068R3D4"/>
<dbReference type="Pfam" id="PF02561">
    <property type="entry name" value="FliS"/>
    <property type="match status" value="1"/>
</dbReference>
<keyword evidence="7" id="KW-0969">Cilium</keyword>
<dbReference type="HOGENOM" id="CLU_080373_1_0_6"/>
<dbReference type="EMBL" id="FO704551">
    <property type="protein sequence ID" value="CDG21693.1"/>
    <property type="molecule type" value="Genomic_DNA"/>
</dbReference>
<comment type="similarity">
    <text evidence="2 6">Belongs to the FliS family.</text>
</comment>
<evidence type="ECO:0000256" key="2">
    <source>
        <dbReference type="ARBA" id="ARBA00008787"/>
    </source>
</evidence>
<dbReference type="Gene3D" id="1.20.120.340">
    <property type="entry name" value="Flagellar protein FliS"/>
    <property type="match status" value="1"/>
</dbReference>
<keyword evidence="4 6" id="KW-1005">Bacterial flagellum biogenesis</keyword>
<sequence length="136" mass="15310">MYQRSASQLYAQVDLESEIMNASPYQLIQILFNGALSALRRAMILMQQGNIPEKGLAISKAINIIDNGLKDGLDLEKGGEIAQNLFNLYDYMSRRLLHANLRNDEKAITEVIDLLTTISDSWRQIGPHYNASQDIV</sequence>
<keyword evidence="5" id="KW-0143">Chaperone</keyword>
<dbReference type="STRING" id="1354304.XPG1_2038"/>
<dbReference type="GO" id="GO:0071973">
    <property type="term" value="P:bacterial-type flagellum-dependent cell motility"/>
    <property type="evidence" value="ECO:0007669"/>
    <property type="project" value="TreeGrafter"/>
</dbReference>
<protein>
    <recommendedName>
        <fullName evidence="6">Flagellar secretion chaperone FliS</fullName>
    </recommendedName>
</protein>
<comment type="subcellular location">
    <subcellularLocation>
        <location evidence="1 6">Cytoplasm</location>
        <location evidence="1 6">Cytosol</location>
    </subcellularLocation>
</comment>
<dbReference type="PANTHER" id="PTHR34773:SF1">
    <property type="entry name" value="FLAGELLAR SECRETION CHAPERONE FLIS"/>
    <property type="match status" value="1"/>
</dbReference>
<reference evidence="7 8" key="1">
    <citation type="submission" date="2013-07" db="EMBL/GenBank/DDBJ databases">
        <authorList>
            <person name="Genoscope - CEA"/>
        </authorList>
    </citation>
    <scope>NUCLEOTIDE SEQUENCE [LARGE SCALE GENOMIC DNA]</scope>
    <source>
        <strain evidence="7 8">G6</strain>
    </source>
</reference>
<dbReference type="InterPro" id="IPR003713">
    <property type="entry name" value="FliS"/>
</dbReference>
<dbReference type="Proteomes" id="UP000032735">
    <property type="component" value="Chromosome"/>
</dbReference>
<dbReference type="GO" id="GO:0005829">
    <property type="term" value="C:cytosol"/>
    <property type="evidence" value="ECO:0007669"/>
    <property type="project" value="UniProtKB-SubCell"/>
</dbReference>
<evidence type="ECO:0000256" key="5">
    <source>
        <dbReference type="ARBA" id="ARBA00023186"/>
    </source>
</evidence>
<dbReference type="OrthoDB" id="9792010at2"/>
<evidence type="ECO:0000256" key="6">
    <source>
        <dbReference type="PIRNR" id="PIRNR039090"/>
    </source>
</evidence>
<evidence type="ECO:0000256" key="4">
    <source>
        <dbReference type="ARBA" id="ARBA00022795"/>
    </source>
</evidence>
<dbReference type="SUPFAM" id="SSF101116">
    <property type="entry name" value="Flagellar export chaperone FliS"/>
    <property type="match status" value="1"/>
</dbReference>
<evidence type="ECO:0000256" key="3">
    <source>
        <dbReference type="ARBA" id="ARBA00022490"/>
    </source>
</evidence>
<keyword evidence="7" id="KW-0282">Flagellum</keyword>
<evidence type="ECO:0000256" key="1">
    <source>
        <dbReference type="ARBA" id="ARBA00004514"/>
    </source>
</evidence>
<dbReference type="InterPro" id="IPR036584">
    <property type="entry name" value="FliS_sf"/>
</dbReference>
<gene>
    <name evidence="7" type="primary">fliS</name>
    <name evidence="7" type="ORF">XPG1_2038</name>
</gene>
<evidence type="ECO:0000313" key="8">
    <source>
        <dbReference type="Proteomes" id="UP000032735"/>
    </source>
</evidence>
<name>A0A068R3D4_9GAMM</name>
<keyword evidence="3 6" id="KW-0963">Cytoplasm</keyword>
<accession>A0A068R3D4</accession>
<keyword evidence="8" id="KW-1185">Reference proteome</keyword>
<dbReference type="CDD" id="cd16098">
    <property type="entry name" value="FliS"/>
    <property type="match status" value="1"/>
</dbReference>
<dbReference type="NCBIfam" id="TIGR00208">
    <property type="entry name" value="fliS"/>
    <property type="match status" value="1"/>
</dbReference>
<dbReference type="GO" id="GO:0044780">
    <property type="term" value="P:bacterial-type flagellum assembly"/>
    <property type="evidence" value="ECO:0007669"/>
    <property type="project" value="InterPro"/>
</dbReference>